<proteinExistence type="predicted"/>
<evidence type="ECO:0000313" key="2">
    <source>
        <dbReference type="Proteomes" id="UP001207468"/>
    </source>
</evidence>
<comment type="caution">
    <text evidence="1">The sequence shown here is derived from an EMBL/GenBank/DDBJ whole genome shotgun (WGS) entry which is preliminary data.</text>
</comment>
<name>A0ACC0U2J9_9AGAM</name>
<organism evidence="1 2">
    <name type="scientific">Russula earlei</name>
    <dbReference type="NCBI Taxonomy" id="71964"/>
    <lineage>
        <taxon>Eukaryota</taxon>
        <taxon>Fungi</taxon>
        <taxon>Dikarya</taxon>
        <taxon>Basidiomycota</taxon>
        <taxon>Agaricomycotina</taxon>
        <taxon>Agaricomycetes</taxon>
        <taxon>Russulales</taxon>
        <taxon>Russulaceae</taxon>
        <taxon>Russula</taxon>
    </lineage>
</organism>
<dbReference type="Proteomes" id="UP001207468">
    <property type="component" value="Unassembled WGS sequence"/>
</dbReference>
<sequence length="455" mass="50878">MRCTDPGVCDRHRSPGLIAPSHLNYFDAIMPWRCCSCSPRRSTLLSRNGNGTIELKQLRSYISANIQCVYCSLFPSRHPSHPFPPPWQAMVFHSTKRRFWASSLCTFSFFAFIITSIYRAGFLLIAVLLNAYFFGAVSQQLYRYWNGRFGDLFYVKAFVVAQFVVVVVQGVMFWHLAWDVYIVDYNLIVTTQVRRKALAISLCQLVLFIMANAFLIVRLYSLRCSRLQSGLVLGFSSAAFIVGIVNLSMTWKAWPTLGDPSASQRATSIVWHVSQTIAECLLMVFLSQALLASPDALKKSDSIAHHLVRNFIQVGLLATIWSIAVLGTYLLLSHRTVYNIFDMTSGLIYTHMLYDVLLSRTRPHDITRSIDQSRSEPRLPSQSLSRSSHLPTFNEKRTTGMNRGHGSVSFVNFAGFGTSTLGQDASDPSGLGPDTNSEFESDVAVRSAAGFGIAK</sequence>
<keyword evidence="2" id="KW-1185">Reference proteome</keyword>
<protein>
    <submittedName>
        <fullName evidence="1">Uncharacterized protein</fullName>
    </submittedName>
</protein>
<dbReference type="EMBL" id="JAGFNK010000201">
    <property type="protein sequence ID" value="KAI9459322.1"/>
    <property type="molecule type" value="Genomic_DNA"/>
</dbReference>
<gene>
    <name evidence="1" type="ORF">F5148DRAFT_1219262</name>
</gene>
<reference evidence="1" key="1">
    <citation type="submission" date="2021-03" db="EMBL/GenBank/DDBJ databases">
        <title>Evolutionary priming and transition to the ectomycorrhizal habit in an iconic lineage of mushroom-forming fungi: is preadaptation a requirement?</title>
        <authorList>
            <consortium name="DOE Joint Genome Institute"/>
            <person name="Looney B.P."/>
            <person name="Miyauchi S."/>
            <person name="Morin E."/>
            <person name="Drula E."/>
            <person name="Courty P.E."/>
            <person name="Chicoki N."/>
            <person name="Fauchery L."/>
            <person name="Kohler A."/>
            <person name="Kuo A."/>
            <person name="LaButti K."/>
            <person name="Pangilinan J."/>
            <person name="Lipzen A."/>
            <person name="Riley R."/>
            <person name="Andreopoulos W."/>
            <person name="He G."/>
            <person name="Johnson J."/>
            <person name="Barry K.W."/>
            <person name="Grigoriev I.V."/>
            <person name="Nagy L."/>
            <person name="Hibbett D."/>
            <person name="Henrissat B."/>
            <person name="Matheny P.B."/>
            <person name="Labbe J."/>
            <person name="Martin A.F."/>
        </authorList>
    </citation>
    <scope>NUCLEOTIDE SEQUENCE</scope>
    <source>
        <strain evidence="1">BPL698</strain>
    </source>
</reference>
<evidence type="ECO:0000313" key="1">
    <source>
        <dbReference type="EMBL" id="KAI9459322.1"/>
    </source>
</evidence>
<accession>A0ACC0U2J9</accession>